<evidence type="ECO:0000313" key="2">
    <source>
        <dbReference type="EMBL" id="KAA9105515.1"/>
    </source>
</evidence>
<dbReference type="InterPro" id="IPR029055">
    <property type="entry name" value="Ntn_hydrolases_N"/>
</dbReference>
<proteinExistence type="predicted"/>
<protein>
    <submittedName>
        <fullName evidence="2">Uncharacterized protein</fullName>
    </submittedName>
</protein>
<dbReference type="Proteomes" id="UP000325827">
    <property type="component" value="Unassembled WGS sequence"/>
</dbReference>
<dbReference type="AlphaFoldDB" id="A0A5J5IYH8"/>
<dbReference type="RefSeq" id="WP_150450247.1">
    <property type="nucleotide sequence ID" value="NZ_VYSA01000005.1"/>
</dbReference>
<comment type="caution">
    <text evidence="2">The sequence shown here is derived from an EMBL/GenBank/DDBJ whole genome shotgun (WGS) entry which is preliminary data.</text>
</comment>
<organism evidence="2 3">
    <name type="scientific">Microbacterium rhizomatis</name>
    <dbReference type="NCBI Taxonomy" id="1631477"/>
    <lineage>
        <taxon>Bacteria</taxon>
        <taxon>Bacillati</taxon>
        <taxon>Actinomycetota</taxon>
        <taxon>Actinomycetes</taxon>
        <taxon>Micrococcales</taxon>
        <taxon>Microbacteriaceae</taxon>
        <taxon>Microbacterium</taxon>
    </lineage>
</organism>
<feature type="compositionally biased region" description="Polar residues" evidence="1">
    <location>
        <begin position="261"/>
        <end position="270"/>
    </location>
</feature>
<feature type="region of interest" description="Disordered" evidence="1">
    <location>
        <begin position="256"/>
        <end position="285"/>
    </location>
</feature>
<dbReference type="EMBL" id="VYSA01000005">
    <property type="protein sequence ID" value="KAA9105515.1"/>
    <property type="molecule type" value="Genomic_DNA"/>
</dbReference>
<accession>A0A5J5IYH8</accession>
<dbReference type="Gene3D" id="3.60.20.10">
    <property type="entry name" value="Glutamine Phosphoribosylpyrophosphate, subunit 1, domain 1"/>
    <property type="match status" value="1"/>
</dbReference>
<evidence type="ECO:0000313" key="3">
    <source>
        <dbReference type="Proteomes" id="UP000325827"/>
    </source>
</evidence>
<sequence>MTSVVAWERRVGVLTEMVIASDSRLGGGERWDACAKIFDVGRDDAVLAFAGNTWRALPLVFQAVATTRSYNGSVLRTLDLPQFARHLENVLNGVLGEAKGEAAEESPECEFLLAGWSWRLGGFRIYRYTFDEVNWRFTGNTTSSRLPPSLRGVGRGTRFTTIGEAGRRVQGALARDYNKGVISGALDYHPLEYLYLQTKDADEVSVGGPVQVSKVYQSIRVEHFAVRTTDGLSVSGRPVLPYENLDLRVIERQSAGRWETRASSPQTPATLATLDELDEQTERIE</sequence>
<keyword evidence="3" id="KW-1185">Reference proteome</keyword>
<reference evidence="3" key="1">
    <citation type="submission" date="2019-09" db="EMBL/GenBank/DDBJ databases">
        <title>Mumia zhuanghuii sp. nov. isolated from the intestinal contents of plateau pika (Ochotona curzoniae) in the Qinghai-Tibet plateau of China.</title>
        <authorList>
            <person name="Tian Z."/>
        </authorList>
    </citation>
    <scope>NUCLEOTIDE SEQUENCE [LARGE SCALE GENOMIC DNA]</scope>
    <source>
        <strain evidence="3">JCM 30598</strain>
    </source>
</reference>
<gene>
    <name evidence="2" type="ORF">F6B43_17210</name>
</gene>
<dbReference type="OrthoDB" id="582107at2"/>
<name>A0A5J5IYH8_9MICO</name>
<evidence type="ECO:0000256" key="1">
    <source>
        <dbReference type="SAM" id="MobiDB-lite"/>
    </source>
</evidence>